<dbReference type="OrthoDB" id="4126at2759"/>
<dbReference type="EMBL" id="NBIV01000155">
    <property type="protein sequence ID" value="PXF42641.1"/>
    <property type="molecule type" value="Genomic_DNA"/>
</dbReference>
<sequence>MTTRLSRSGIPGLEPGAAIRCEPVPDHEDWRFVGQTLNSGPMPAIIYFSLTAEQSLELDPYNQFVTFLNAGEQSKFRVFSVTLPFHTSDMKECETAFSKWANIYNSGGDLVSGFVRKVSSALNSFIGDGYISPNKIFVAGLSRGALLAAHIAVSNPNIQACLGFSPVTVLHDLNEFSDAEIHSERARLKIRRASLHNDTVISGLMRIPVRFYMGNSDTRVGTRNAFEAVHLVAERAAEEGVRSPPHEFVMYCSVGKNGHGTPPDVFRAGAEYILSLID</sequence>
<dbReference type="Proteomes" id="UP000247409">
    <property type="component" value="Unassembled WGS sequence"/>
</dbReference>
<evidence type="ECO:0000313" key="1">
    <source>
        <dbReference type="EMBL" id="PXF42641.1"/>
    </source>
</evidence>
<reference evidence="1 2" key="1">
    <citation type="journal article" date="2018" name="Mol. Biol. Evol.">
        <title>Analysis of the draft genome of the red seaweed Gracilariopsis chorda provides insights into genome size evolution in Rhodophyta.</title>
        <authorList>
            <person name="Lee J."/>
            <person name="Yang E.C."/>
            <person name="Graf L."/>
            <person name="Yang J.H."/>
            <person name="Qiu H."/>
            <person name="Zel Zion U."/>
            <person name="Chan C.X."/>
            <person name="Stephens T.G."/>
            <person name="Weber A.P.M."/>
            <person name="Boo G.H."/>
            <person name="Boo S.M."/>
            <person name="Kim K.M."/>
            <person name="Shin Y."/>
            <person name="Jung M."/>
            <person name="Lee S.J."/>
            <person name="Yim H.S."/>
            <person name="Lee J.H."/>
            <person name="Bhattacharya D."/>
            <person name="Yoon H.S."/>
        </authorList>
    </citation>
    <scope>NUCLEOTIDE SEQUENCE [LARGE SCALE GENOMIC DNA]</scope>
    <source>
        <strain evidence="1 2">SKKU-2015</strain>
        <tissue evidence="1">Whole body</tissue>
    </source>
</reference>
<comment type="caution">
    <text evidence="1">The sequence shown here is derived from an EMBL/GenBank/DDBJ whole genome shotgun (WGS) entry which is preliminary data.</text>
</comment>
<evidence type="ECO:0008006" key="3">
    <source>
        <dbReference type="Google" id="ProtNLM"/>
    </source>
</evidence>
<dbReference type="SUPFAM" id="SSF53474">
    <property type="entry name" value="alpha/beta-Hydrolases"/>
    <property type="match status" value="1"/>
</dbReference>
<protein>
    <recommendedName>
        <fullName evidence="3">Peptidase S9 prolyl oligopeptidase catalytic domain-containing protein</fullName>
    </recommendedName>
</protein>
<gene>
    <name evidence="1" type="ORF">BWQ96_07645</name>
</gene>
<keyword evidence="2" id="KW-1185">Reference proteome</keyword>
<dbReference type="InterPro" id="IPR029058">
    <property type="entry name" value="AB_hydrolase_fold"/>
</dbReference>
<accession>A0A2V3IKP4</accession>
<proteinExistence type="predicted"/>
<organism evidence="1 2">
    <name type="scientific">Gracilariopsis chorda</name>
    <dbReference type="NCBI Taxonomy" id="448386"/>
    <lineage>
        <taxon>Eukaryota</taxon>
        <taxon>Rhodophyta</taxon>
        <taxon>Florideophyceae</taxon>
        <taxon>Rhodymeniophycidae</taxon>
        <taxon>Gracilariales</taxon>
        <taxon>Gracilariaceae</taxon>
        <taxon>Gracilariopsis</taxon>
    </lineage>
</organism>
<dbReference type="Gene3D" id="3.40.50.1820">
    <property type="entry name" value="alpha/beta hydrolase"/>
    <property type="match status" value="1"/>
</dbReference>
<evidence type="ECO:0000313" key="2">
    <source>
        <dbReference type="Proteomes" id="UP000247409"/>
    </source>
</evidence>
<dbReference type="AlphaFoldDB" id="A0A2V3IKP4"/>
<name>A0A2V3IKP4_9FLOR</name>